<dbReference type="PANTHER" id="PTHR45845">
    <property type="entry name" value="RHO GUANINE NUCLEOTIDE EXCHANGE FACTOR-RELATED"/>
    <property type="match status" value="1"/>
</dbReference>
<dbReference type="Gene3D" id="2.30.29.30">
    <property type="entry name" value="Pleckstrin-homology domain (PH domain)/Phosphotyrosine-binding domain (PTB)"/>
    <property type="match status" value="1"/>
</dbReference>
<dbReference type="GeneTree" id="ENSGT00940000165533"/>
<dbReference type="Pfam" id="PF00621">
    <property type="entry name" value="RhoGEF"/>
    <property type="match status" value="1"/>
</dbReference>
<feature type="compositionally biased region" description="Low complexity" evidence="1">
    <location>
        <begin position="1534"/>
        <end position="1553"/>
    </location>
</feature>
<reference evidence="4 5" key="1">
    <citation type="journal article" date="2021" name="G3 (Bethesda)">
        <title>Improved contiguity of the threespine stickleback genome using long-read sequencing.</title>
        <authorList>
            <person name="Nath S."/>
            <person name="Shaw D.E."/>
            <person name="White M.A."/>
        </authorList>
    </citation>
    <scope>NUCLEOTIDE SEQUENCE [LARGE SCALE GENOMIC DNA]</scope>
    <source>
        <strain evidence="4 5">Lake Benthic</strain>
    </source>
</reference>
<evidence type="ECO:0000259" key="3">
    <source>
        <dbReference type="PROSITE" id="PS50010"/>
    </source>
</evidence>
<dbReference type="InterPro" id="IPR052231">
    <property type="entry name" value="Rho_GEF_signaling-related"/>
</dbReference>
<feature type="compositionally biased region" description="Basic and acidic residues" evidence="1">
    <location>
        <begin position="1021"/>
        <end position="1034"/>
    </location>
</feature>
<dbReference type="Bgee" id="ENSGACG00000008135">
    <property type="expression patterns" value="Expressed in mesonephros and 12 other cell types or tissues"/>
</dbReference>
<organism evidence="4 5">
    <name type="scientific">Gasterosteus aculeatus aculeatus</name>
    <name type="common">three-spined stickleback</name>
    <dbReference type="NCBI Taxonomy" id="481459"/>
    <lineage>
        <taxon>Eukaryota</taxon>
        <taxon>Metazoa</taxon>
        <taxon>Chordata</taxon>
        <taxon>Craniata</taxon>
        <taxon>Vertebrata</taxon>
        <taxon>Euteleostomi</taxon>
        <taxon>Actinopterygii</taxon>
        <taxon>Neopterygii</taxon>
        <taxon>Teleostei</taxon>
        <taxon>Neoteleostei</taxon>
        <taxon>Acanthomorphata</taxon>
        <taxon>Eupercaria</taxon>
        <taxon>Perciformes</taxon>
        <taxon>Cottioidei</taxon>
        <taxon>Gasterosteales</taxon>
        <taxon>Gasterosteidae</taxon>
        <taxon>Gasterosteus</taxon>
    </lineage>
</organism>
<evidence type="ECO:0000313" key="5">
    <source>
        <dbReference type="Proteomes" id="UP000007635"/>
    </source>
</evidence>
<dbReference type="PANTHER" id="PTHR45845:SF2">
    <property type="entry name" value="RIKEN CDNA D630003M21 GENE"/>
    <property type="match status" value="1"/>
</dbReference>
<dbReference type="InterPro" id="IPR011993">
    <property type="entry name" value="PH-like_dom_sf"/>
</dbReference>
<protein>
    <submittedName>
        <fullName evidence="4">Quattro</fullName>
    </submittedName>
</protein>
<evidence type="ECO:0000259" key="2">
    <source>
        <dbReference type="PROSITE" id="PS50003"/>
    </source>
</evidence>
<reference evidence="4" key="2">
    <citation type="submission" date="2025-08" db="UniProtKB">
        <authorList>
            <consortium name="Ensembl"/>
        </authorList>
    </citation>
    <scope>IDENTIFICATION</scope>
</reference>
<dbReference type="InterPro" id="IPR035899">
    <property type="entry name" value="DBL_dom_sf"/>
</dbReference>
<dbReference type="Pfam" id="PF22697">
    <property type="entry name" value="SOS1_NGEF_PH"/>
    <property type="match status" value="1"/>
</dbReference>
<dbReference type="PROSITE" id="PS50010">
    <property type="entry name" value="DH_2"/>
    <property type="match status" value="1"/>
</dbReference>
<dbReference type="eggNOG" id="KOG4240">
    <property type="taxonomic scope" value="Eukaryota"/>
</dbReference>
<name>G3NZJ8_GASAC</name>
<accession>G3NZJ8</accession>
<feature type="region of interest" description="Disordered" evidence="1">
    <location>
        <begin position="1523"/>
        <end position="1554"/>
    </location>
</feature>
<dbReference type="InterPro" id="IPR000219">
    <property type="entry name" value="DH_dom"/>
</dbReference>
<feature type="region of interest" description="Disordered" evidence="1">
    <location>
        <begin position="1004"/>
        <end position="1049"/>
    </location>
</feature>
<proteinExistence type="predicted"/>
<dbReference type="OMA" id="NQMDTAQ"/>
<feature type="compositionally biased region" description="Basic and acidic residues" evidence="1">
    <location>
        <begin position="475"/>
        <end position="487"/>
    </location>
</feature>
<feature type="region of interest" description="Disordered" evidence="1">
    <location>
        <begin position="410"/>
        <end position="513"/>
    </location>
</feature>
<dbReference type="SMART" id="SM00233">
    <property type="entry name" value="PH"/>
    <property type="match status" value="1"/>
</dbReference>
<reference evidence="4" key="3">
    <citation type="submission" date="2025-09" db="UniProtKB">
        <authorList>
            <consortium name="Ensembl"/>
        </authorList>
    </citation>
    <scope>IDENTIFICATION</scope>
</reference>
<feature type="region of interest" description="Disordered" evidence="1">
    <location>
        <begin position="296"/>
        <end position="351"/>
    </location>
</feature>
<dbReference type="PROSITE" id="PS50003">
    <property type="entry name" value="PH_DOMAIN"/>
    <property type="match status" value="1"/>
</dbReference>
<dbReference type="InParanoid" id="G3NZJ8"/>
<dbReference type="SMART" id="SM00325">
    <property type="entry name" value="RhoGEF"/>
    <property type="match status" value="1"/>
</dbReference>
<evidence type="ECO:0000313" key="4">
    <source>
        <dbReference type="Ensembl" id="ENSGACP00000010771.2"/>
    </source>
</evidence>
<feature type="compositionally biased region" description="Polar residues" evidence="1">
    <location>
        <begin position="499"/>
        <end position="510"/>
    </location>
</feature>
<keyword evidence="5" id="KW-1185">Reference proteome</keyword>
<feature type="compositionally biased region" description="Polar residues" evidence="1">
    <location>
        <begin position="300"/>
        <end position="312"/>
    </location>
</feature>
<dbReference type="InterPro" id="IPR001849">
    <property type="entry name" value="PH_domain"/>
</dbReference>
<feature type="domain" description="DH" evidence="3">
    <location>
        <begin position="1182"/>
        <end position="1359"/>
    </location>
</feature>
<dbReference type="eggNOG" id="KOG0689">
    <property type="taxonomic scope" value="Eukaryota"/>
</dbReference>
<feature type="domain" description="PH" evidence="2">
    <location>
        <begin position="1371"/>
        <end position="1478"/>
    </location>
</feature>
<dbReference type="GO" id="GO:0005085">
    <property type="term" value="F:guanyl-nucleotide exchange factor activity"/>
    <property type="evidence" value="ECO:0007669"/>
    <property type="project" value="InterPro"/>
</dbReference>
<sequence>MNPESLDSSIQGALSALFPPFEATAPIVLSQLFRTIEERYHGDALQCLLDFLIPSKHLLESVQQAACAGYSDVVFRCEGWPLCLHDKTIIQLAPVNPLLLRPGDFYLQVEPFGDQAARVVLKSLLEEGCREVEETPVPETSYPCIFTEKWLQEINEGRQETPLSRCLLCTDQGVIKVPWEKIAIPEFLDKPKVMPTYREPPPEPKQISVPSRFTSSTLPMGAIMVPPKDRMPGSLRPVDCSSKLIRMDHERQTSKSRSTPLIKPVGWVSPNTWDSRNYQGVEGDYVDLVDIATGTEPVDKQSSSHSHPQNSGLFKPVRPPPPVPLGNNVPYGRNLQYTEDPRTPCSQRRLEHEPTDQELKCRYRDSYVAALRNPVAFERGSVELLATLEEVVLCEDPQLRANGAFEAQRDKLGSSTPENFVSHLKDLPTSSKSENPMKESPKILKSTPGLSQSHKVQMKLISHQSGQNTGIHSGSDGDLKPPHKVEVVKPSGKQKNKVRSLSTVSESSKGSPLLYKVNNRSHSDICPQTITSIMQCKKADLLEQVTLKLERLNSPKQGKADCSDHFCSLFICSRDRTGRAVVEVNGDKKEWTSSLVSVQSVCELLLYLHSIPRKEVRELGMTLVINSRKKPPTLHLYKALLMAQEQALHAVHSIVTLVDKDTCPRPEKQPGLQMDMVTSMKALNKTVEASQLTSDLGGTFTYSHTDWLQFHQRLVAFMAELRGADSLLQKAINKVDCSKTMDTAQEVQQCIQEQKASMREVLEDTRLVALQREGGAALARMRREEYRFPQSEDYRDALESVTSLYNEVEEKLHTLVMRSNESLLHLEFLFRLREMEIRDLLGSRFHVTCYDLFQDKQQCALSLVRDAMAVVGTSDTSPATVFRTLVSTFKSNVDDFMLCAEQRHNELDTLVRVHRFCEEAAALAKECFHFLEQVEQGCYPAPTLRTLQMYEERLGGKFSTPHFQALKAETCAMGSGASGVMRVWNAALVQCQEVGQRLKEMLKKEKDKNQIQQLTAANPQAEDREMEKEKKITEVGEDESSLTQQRTSQKEVVKIAESEGQRTTAACFNHHLKHDTKEESQGQELPEAAVKTEKIANFFPQCIDCHPETRHGPREHHSEADLRSTHSVEGGGDFPLHQSLGRSLSEGSCVCSRLTCTSGFSPLNVRHKHCQSKTQPLEQNLKVQMILEELLSTERQYVKALGYVREHYFSELERPDVPQDLRGRRGSVFGNLEKLHDFHHHHFLNELESCVDEPFRVGRCFLRHRESFALYALYSKNKPQSDSLLINHGQAFFKQKQLKLGDKMDLSSYLLKPVQRISKYSLLLQDMMMECGPGQTREVAEVKAALEVIDFQLHHGNNLLAMDAIHHCDVNLKEQGQLIRQDEFLVIFRKKKCLRHIFLFQELILFSKTRKTDVGNETYIYKQSFKTSDVGMTQNSGDSGLCFEIWFRKRKTQDTYTLQAASREVKDAWTKDLERILWEQAVHNREVRMQERVFMGIGNKPFMDIQPSDAAINDRAVNYVPMGRGKLPEGRPKSVGSGCSSSSSSSSGRSSLSPVGYMCVPKRRGAGGGLGGYVSPAGALEEDDLDHENGSHNLLCECVELSKHHT</sequence>
<dbReference type="CDD" id="cd13242">
    <property type="entry name" value="PH_puratrophin-1"/>
    <property type="match status" value="1"/>
</dbReference>
<dbReference type="SUPFAM" id="SSF50729">
    <property type="entry name" value="PH domain-like"/>
    <property type="match status" value="1"/>
</dbReference>
<dbReference type="Gene3D" id="1.20.900.10">
    <property type="entry name" value="Dbl homology (DH) domain"/>
    <property type="match status" value="1"/>
</dbReference>
<feature type="compositionally biased region" description="Polar residues" evidence="1">
    <location>
        <begin position="462"/>
        <end position="472"/>
    </location>
</feature>
<evidence type="ECO:0000256" key="1">
    <source>
        <dbReference type="SAM" id="MobiDB-lite"/>
    </source>
</evidence>
<dbReference type="SUPFAM" id="SSF48065">
    <property type="entry name" value="DBL homology domain (DH-domain)"/>
    <property type="match status" value="1"/>
</dbReference>
<dbReference type="Proteomes" id="UP000007635">
    <property type="component" value="Chromosome XVII"/>
</dbReference>
<dbReference type="Ensembl" id="ENSGACT00000010793.2">
    <property type="protein sequence ID" value="ENSGACP00000010771.2"/>
    <property type="gene ID" value="ENSGACG00000008135.2"/>
</dbReference>
<feature type="region of interest" description="Disordered" evidence="1">
    <location>
        <begin position="194"/>
        <end position="213"/>
    </location>
</feature>
<dbReference type="STRING" id="69293.ENSGACP00000010771"/>
<dbReference type="InterPro" id="IPR055251">
    <property type="entry name" value="SOS1_NGEF_PH"/>
</dbReference>